<organism evidence="1 2">
    <name type="scientific">Neisseria macacae ATCC 33926</name>
    <dbReference type="NCBI Taxonomy" id="997348"/>
    <lineage>
        <taxon>Bacteria</taxon>
        <taxon>Pseudomonadati</taxon>
        <taxon>Pseudomonadota</taxon>
        <taxon>Betaproteobacteria</taxon>
        <taxon>Neisseriales</taxon>
        <taxon>Neisseriaceae</taxon>
        <taxon>Neisseria</taxon>
    </lineage>
</organism>
<name>A0AA36ULU6_9NEIS</name>
<accession>A0AA36ULU6</accession>
<keyword evidence="1" id="KW-0413">Isomerase</keyword>
<protein>
    <submittedName>
        <fullName evidence="1">Glutamate racemase</fullName>
        <ecNumber evidence="1">5.1.1.3</ecNumber>
    </submittedName>
</protein>
<dbReference type="EC" id="5.1.1.3" evidence="1"/>
<dbReference type="AlphaFoldDB" id="A0AA36ULU6"/>
<comment type="caution">
    <text evidence="1">The sequence shown here is derived from an EMBL/GenBank/DDBJ whole genome shotgun (WGS) entry which is preliminary data.</text>
</comment>
<proteinExistence type="predicted"/>
<sequence length="59" mass="7056">MLCCYRGRSSETIFCFSDDLVNVKINHFSLYGMEGRKKRRHRVACCFAWFRHVLTESHL</sequence>
<evidence type="ECO:0000313" key="1">
    <source>
        <dbReference type="EMBL" id="EGQ78512.1"/>
    </source>
</evidence>
<gene>
    <name evidence="1" type="primary">murI</name>
    <name evidence="1" type="ORF">HMPREF9418_0075</name>
</gene>
<evidence type="ECO:0000313" key="2">
    <source>
        <dbReference type="Proteomes" id="UP000004982"/>
    </source>
</evidence>
<dbReference type="GO" id="GO:0008881">
    <property type="term" value="F:glutamate racemase activity"/>
    <property type="evidence" value="ECO:0007669"/>
    <property type="project" value="UniProtKB-EC"/>
</dbReference>
<dbReference type="EMBL" id="AFQE01000007">
    <property type="protein sequence ID" value="EGQ78512.1"/>
    <property type="molecule type" value="Genomic_DNA"/>
</dbReference>
<dbReference type="Proteomes" id="UP000004982">
    <property type="component" value="Unassembled WGS sequence"/>
</dbReference>
<reference evidence="1 2" key="1">
    <citation type="submission" date="2011-05" db="EMBL/GenBank/DDBJ databases">
        <authorList>
            <person name="Muzny D."/>
            <person name="Qin X."/>
            <person name="Deng J."/>
            <person name="Jiang H."/>
            <person name="Liu Y."/>
            <person name="Qu J."/>
            <person name="Song X.-Z."/>
            <person name="Zhang L."/>
            <person name="Thornton R."/>
            <person name="Coyle M."/>
            <person name="Francisco L."/>
            <person name="Jackson L."/>
            <person name="Javaid M."/>
            <person name="Korchina V."/>
            <person name="Kovar C."/>
            <person name="Mata R."/>
            <person name="Mathew T."/>
            <person name="Ngo R."/>
            <person name="Nguyen L."/>
            <person name="Nguyen N."/>
            <person name="Okwuonu G."/>
            <person name="Ongeri F."/>
            <person name="Pham C."/>
            <person name="Simmons D."/>
            <person name="Wilczek-Boney K."/>
            <person name="Hale W."/>
            <person name="Jakkamsetti A."/>
            <person name="Pham P."/>
            <person name="Ruth R."/>
            <person name="San Lucas F."/>
            <person name="Warren J."/>
            <person name="Zhang J."/>
            <person name="Zhao Z."/>
            <person name="Zhou C."/>
            <person name="Zhu D."/>
            <person name="Lee S."/>
            <person name="Bess C."/>
            <person name="Blankenburg K."/>
            <person name="Forbes L."/>
            <person name="Fu Q."/>
            <person name="Gubbala S."/>
            <person name="Hirani K."/>
            <person name="Jayaseelan J.C."/>
            <person name="Lara F."/>
            <person name="Munidasa M."/>
            <person name="Palculict T."/>
            <person name="Patil S."/>
            <person name="Pu L.-L."/>
            <person name="Saada N."/>
            <person name="Tang L."/>
            <person name="Weissenberger G."/>
            <person name="Zhu Y."/>
            <person name="Hemphill L."/>
            <person name="Shang Y."/>
            <person name="Youmans B."/>
            <person name="Ayvaz T."/>
            <person name="Ross M."/>
            <person name="Santibanez J."/>
            <person name="Aqrawi P."/>
            <person name="Gross S."/>
            <person name="Joshi V."/>
            <person name="Fowler G."/>
            <person name="Nazareth L."/>
            <person name="Reid J."/>
            <person name="Worley K."/>
            <person name="Petrosino J."/>
            <person name="Highlander S."/>
            <person name="Gibbs R."/>
        </authorList>
    </citation>
    <scope>NUCLEOTIDE SEQUENCE [LARGE SCALE GENOMIC DNA]</scope>
    <source>
        <strain evidence="1 2">ATCC 33926</strain>
    </source>
</reference>